<name>A0A7C1SUZ3_9HYPH</name>
<dbReference type="InterPro" id="IPR035919">
    <property type="entry name" value="EAL_sf"/>
</dbReference>
<dbReference type="PANTHER" id="PTHR33121">
    <property type="entry name" value="CYCLIC DI-GMP PHOSPHODIESTERASE PDEF"/>
    <property type="match status" value="1"/>
</dbReference>
<feature type="domain" description="EAL" evidence="1">
    <location>
        <begin position="271"/>
        <end position="517"/>
    </location>
</feature>
<reference evidence="2" key="1">
    <citation type="journal article" date="2020" name="mSystems">
        <title>Genome- and Community-Level Interaction Insights into Carbon Utilization and Element Cycling Functions of Hydrothermarchaeota in Hydrothermal Sediment.</title>
        <authorList>
            <person name="Zhou Z."/>
            <person name="Liu Y."/>
            <person name="Xu W."/>
            <person name="Pan J."/>
            <person name="Luo Z.H."/>
            <person name="Li M."/>
        </authorList>
    </citation>
    <scope>NUCLEOTIDE SEQUENCE [LARGE SCALE GENOMIC DNA]</scope>
    <source>
        <strain evidence="2">SpSt-243</strain>
    </source>
</reference>
<evidence type="ECO:0000313" key="2">
    <source>
        <dbReference type="EMBL" id="HEB42722.1"/>
    </source>
</evidence>
<dbReference type="InterPro" id="IPR050706">
    <property type="entry name" value="Cyclic-di-GMP_PDE-like"/>
</dbReference>
<accession>A0A7C1SUZ3</accession>
<comment type="caution">
    <text evidence="2">The sequence shown here is derived from an EMBL/GenBank/DDBJ whole genome shotgun (WGS) entry which is preliminary data.</text>
</comment>
<dbReference type="AlphaFoldDB" id="A0A7C1SUZ3"/>
<dbReference type="Pfam" id="PF00563">
    <property type="entry name" value="EAL"/>
    <property type="match status" value="1"/>
</dbReference>
<gene>
    <name evidence="2" type="ORF">ENP70_03245</name>
</gene>
<dbReference type="InterPro" id="IPR001633">
    <property type="entry name" value="EAL_dom"/>
</dbReference>
<dbReference type="CDD" id="cd01948">
    <property type="entry name" value="EAL"/>
    <property type="match status" value="1"/>
</dbReference>
<proteinExistence type="predicted"/>
<protein>
    <submittedName>
        <fullName evidence="2">EAL domain-containing protein</fullName>
    </submittedName>
</protein>
<dbReference type="PROSITE" id="PS50883">
    <property type="entry name" value="EAL"/>
    <property type="match status" value="1"/>
</dbReference>
<dbReference type="PANTHER" id="PTHR33121:SF79">
    <property type="entry name" value="CYCLIC DI-GMP PHOSPHODIESTERASE PDED-RELATED"/>
    <property type="match status" value="1"/>
</dbReference>
<dbReference type="Gene3D" id="3.20.20.450">
    <property type="entry name" value="EAL domain"/>
    <property type="match status" value="1"/>
</dbReference>
<dbReference type="SUPFAM" id="SSF141868">
    <property type="entry name" value="EAL domain-like"/>
    <property type="match status" value="1"/>
</dbReference>
<sequence length="530" mass="56469">MSFQSRLLGLAFAAADVLVEVDGDTKVTLALGAGVTAGADPGRLWSGKRFTDILTATSRQPVAKALHALQSGGRTSELQIFVTGNDGMVRRARFRAFSLPELAPAVSCSLTWDGEAFSEAEAPPKDMLTSEGLVDHTRQIMADDPTADMSFSFVEVSGLDRNNAEHSRAEAQIQSVLQASSVDGGSAAQLSEKRFAVIRLTGDKTDLAAEIRQAALDEGVELMVRSTEATLAGGTSPGIALRALRMALEDCLKDDGIEAAGSGFSERLKATMREADAFNTVVETRDFSLHYQPIVDLKSGAVHHFEALSRFRSGGPAATIKMAEEMALIQAFDLAVAEKALAQMQRSGFGLIKVAINVSGASLASDSYIQGLLGLTASKPDMRKRLMVEVTETAALADLEAADRRLKALRKTGIHICLDDFGVGSATYDYLSRLPLDTVKIDGSFVQNVCETERAEKLIGHLVSLCTDLKIATVAEMIETEAQAAKLRTMGVTYGQGWLFGKATAEPVLRLPSASGPVAARRQGEVVGWG</sequence>
<evidence type="ECO:0000259" key="1">
    <source>
        <dbReference type="PROSITE" id="PS50883"/>
    </source>
</evidence>
<dbReference type="GO" id="GO:0071111">
    <property type="term" value="F:cyclic-guanylate-specific phosphodiesterase activity"/>
    <property type="evidence" value="ECO:0007669"/>
    <property type="project" value="InterPro"/>
</dbReference>
<dbReference type="EMBL" id="DSKI01000179">
    <property type="protein sequence ID" value="HEB42722.1"/>
    <property type="molecule type" value="Genomic_DNA"/>
</dbReference>
<dbReference type="SMART" id="SM00052">
    <property type="entry name" value="EAL"/>
    <property type="match status" value="1"/>
</dbReference>
<organism evidence="2">
    <name type="scientific">Agrobacterium albertimagni</name>
    <dbReference type="NCBI Taxonomy" id="147266"/>
    <lineage>
        <taxon>Bacteria</taxon>
        <taxon>Pseudomonadati</taxon>
        <taxon>Pseudomonadota</taxon>
        <taxon>Alphaproteobacteria</taxon>
        <taxon>Hyphomicrobiales</taxon>
        <taxon>Rhizobiaceae</taxon>
        <taxon>Rhizobium/Agrobacterium group</taxon>
        <taxon>Agrobacterium</taxon>
    </lineage>
</organism>